<dbReference type="OrthoDB" id="9815744at2"/>
<dbReference type="SMART" id="SM00421">
    <property type="entry name" value="HTH_LUXR"/>
    <property type="match status" value="1"/>
</dbReference>
<evidence type="ECO:0000256" key="1">
    <source>
        <dbReference type="ARBA" id="ARBA00023015"/>
    </source>
</evidence>
<reference evidence="6" key="1">
    <citation type="submission" date="2016-10" db="EMBL/GenBank/DDBJ databases">
        <authorList>
            <person name="Varghese N."/>
            <person name="Submissions S."/>
        </authorList>
    </citation>
    <scope>NUCLEOTIDE SEQUENCE [LARGE SCALE GENOMIC DNA]</scope>
    <source>
        <strain evidence="6">DSM 45317</strain>
    </source>
</reference>
<keyword evidence="6" id="KW-1185">Reference proteome</keyword>
<keyword evidence="2" id="KW-0238">DNA-binding</keyword>
<dbReference type="PROSITE" id="PS00622">
    <property type="entry name" value="HTH_LUXR_1"/>
    <property type="match status" value="1"/>
</dbReference>
<dbReference type="EMBL" id="FOSW01000009">
    <property type="protein sequence ID" value="SFL30333.1"/>
    <property type="molecule type" value="Genomic_DNA"/>
</dbReference>
<dbReference type="InParanoid" id="A0A1I4GLH9"/>
<dbReference type="RefSeq" id="WP_143087185.1">
    <property type="nucleotide sequence ID" value="NZ_FOSW01000009.1"/>
</dbReference>
<dbReference type="InterPro" id="IPR016032">
    <property type="entry name" value="Sig_transdc_resp-reg_C-effctor"/>
</dbReference>
<dbReference type="Gene3D" id="3.30.450.80">
    <property type="entry name" value="Transcription factor LuxR-like, autoinducer-binding domain"/>
    <property type="match status" value="1"/>
</dbReference>
<proteinExistence type="predicted"/>
<keyword evidence="3" id="KW-0804">Transcription</keyword>
<organism evidence="5 6">
    <name type="scientific">Geodermatophilus ruber</name>
    <dbReference type="NCBI Taxonomy" id="504800"/>
    <lineage>
        <taxon>Bacteria</taxon>
        <taxon>Bacillati</taxon>
        <taxon>Actinomycetota</taxon>
        <taxon>Actinomycetes</taxon>
        <taxon>Geodermatophilales</taxon>
        <taxon>Geodermatophilaceae</taxon>
        <taxon>Geodermatophilus</taxon>
    </lineage>
</organism>
<dbReference type="GO" id="GO:0003677">
    <property type="term" value="F:DNA binding"/>
    <property type="evidence" value="ECO:0007669"/>
    <property type="project" value="UniProtKB-KW"/>
</dbReference>
<dbReference type="SUPFAM" id="SSF46894">
    <property type="entry name" value="C-terminal effector domain of the bipartite response regulators"/>
    <property type="match status" value="1"/>
</dbReference>
<dbReference type="PRINTS" id="PR00038">
    <property type="entry name" value="HTHLUXR"/>
</dbReference>
<evidence type="ECO:0000313" key="6">
    <source>
        <dbReference type="Proteomes" id="UP000199152"/>
    </source>
</evidence>
<gene>
    <name evidence="5" type="ORF">SAMN04488085_10950</name>
</gene>
<dbReference type="PANTHER" id="PTHR44688">
    <property type="entry name" value="DNA-BINDING TRANSCRIPTIONAL ACTIVATOR DEVR_DOSR"/>
    <property type="match status" value="1"/>
</dbReference>
<dbReference type="PANTHER" id="PTHR44688:SF16">
    <property type="entry name" value="DNA-BINDING TRANSCRIPTIONAL ACTIVATOR DEVR_DOSR"/>
    <property type="match status" value="1"/>
</dbReference>
<dbReference type="PROSITE" id="PS50043">
    <property type="entry name" value="HTH_LUXR_2"/>
    <property type="match status" value="1"/>
</dbReference>
<keyword evidence="1" id="KW-0805">Transcription regulation</keyword>
<evidence type="ECO:0000256" key="2">
    <source>
        <dbReference type="ARBA" id="ARBA00023125"/>
    </source>
</evidence>
<dbReference type="STRING" id="504800.SAMN04488085_10950"/>
<evidence type="ECO:0000256" key="3">
    <source>
        <dbReference type="ARBA" id="ARBA00023163"/>
    </source>
</evidence>
<dbReference type="Pfam" id="PF00196">
    <property type="entry name" value="GerE"/>
    <property type="match status" value="1"/>
</dbReference>
<dbReference type="InterPro" id="IPR036388">
    <property type="entry name" value="WH-like_DNA-bd_sf"/>
</dbReference>
<dbReference type="Proteomes" id="UP000199152">
    <property type="component" value="Unassembled WGS sequence"/>
</dbReference>
<dbReference type="GO" id="GO:0006355">
    <property type="term" value="P:regulation of DNA-templated transcription"/>
    <property type="evidence" value="ECO:0007669"/>
    <property type="project" value="InterPro"/>
</dbReference>
<sequence length="337" mass="36300">MAGMPPWQGIPLSSEAVEVVSQVAGIVTSSASVEERMEEVLDQLRRVFPFDAGIVTSSTTTPSGSRTPILSRGYDDDFVEYLLSPEWQAELIEPFGMPRTGWPLRERDLPVDPMTVRGIAEYGRAQGLYEGMVSALHTPDGRHTGFLMLSGSSEESPSDEACAVVGRLSLALANMVDPMQSARVLATTLEADATSLAVRPDGTVVPLHVPGGTDSPVLDLPVTEIVARVLPRGRWTASFLWPRDGGGWYSCQAFRCRDGVAVLAVRDAGRLHDLTPRELEVLTSLTTGDSNSDIADQLSVTTRTVRAHVEHVMAKLRVGSRSAAVSRALAEGLILPR</sequence>
<dbReference type="InterPro" id="IPR000792">
    <property type="entry name" value="Tscrpt_reg_LuxR_C"/>
</dbReference>
<feature type="domain" description="HTH luxR-type" evidence="4">
    <location>
        <begin position="267"/>
        <end position="332"/>
    </location>
</feature>
<dbReference type="Gene3D" id="1.10.10.10">
    <property type="entry name" value="Winged helix-like DNA-binding domain superfamily/Winged helix DNA-binding domain"/>
    <property type="match status" value="1"/>
</dbReference>
<dbReference type="CDD" id="cd06170">
    <property type="entry name" value="LuxR_C_like"/>
    <property type="match status" value="1"/>
</dbReference>
<evidence type="ECO:0000313" key="5">
    <source>
        <dbReference type="EMBL" id="SFL30333.1"/>
    </source>
</evidence>
<protein>
    <submittedName>
        <fullName evidence="5">Regulatory protein, luxR family</fullName>
    </submittedName>
</protein>
<dbReference type="InterPro" id="IPR036693">
    <property type="entry name" value="TF_LuxR_autoind-bd_dom_sf"/>
</dbReference>
<evidence type="ECO:0000259" key="4">
    <source>
        <dbReference type="PROSITE" id="PS50043"/>
    </source>
</evidence>
<dbReference type="AlphaFoldDB" id="A0A1I4GLH9"/>
<accession>A0A1I4GLH9</accession>
<name>A0A1I4GLH9_9ACTN</name>